<gene>
    <name evidence="1" type="ORF">CEY00_Acc29343</name>
</gene>
<dbReference type="Gramene" id="PSR89148">
    <property type="protein sequence ID" value="PSR89148"/>
    <property type="gene ID" value="CEY00_Acc29343"/>
</dbReference>
<protein>
    <submittedName>
        <fullName evidence="1">Zinc finger CCCH domain-containing protein</fullName>
    </submittedName>
</protein>
<dbReference type="InParanoid" id="A0A2R6PCN5"/>
<reference evidence="2" key="2">
    <citation type="journal article" date="2018" name="BMC Genomics">
        <title>A manually annotated Actinidia chinensis var. chinensis (kiwifruit) genome highlights the challenges associated with draft genomes and gene prediction in plants.</title>
        <authorList>
            <person name="Pilkington S.M."/>
            <person name="Crowhurst R."/>
            <person name="Hilario E."/>
            <person name="Nardozza S."/>
            <person name="Fraser L."/>
            <person name="Peng Y."/>
            <person name="Gunaseelan K."/>
            <person name="Simpson R."/>
            <person name="Tahir J."/>
            <person name="Deroles S.C."/>
            <person name="Templeton K."/>
            <person name="Luo Z."/>
            <person name="Davy M."/>
            <person name="Cheng C."/>
            <person name="McNeilage M."/>
            <person name="Scaglione D."/>
            <person name="Liu Y."/>
            <person name="Zhang Q."/>
            <person name="Datson P."/>
            <person name="De Silva N."/>
            <person name="Gardiner S.E."/>
            <person name="Bassett H."/>
            <person name="Chagne D."/>
            <person name="McCallum J."/>
            <person name="Dzierzon H."/>
            <person name="Deng C."/>
            <person name="Wang Y.Y."/>
            <person name="Barron L."/>
            <person name="Manako K."/>
            <person name="Bowen J."/>
            <person name="Foster T.M."/>
            <person name="Erridge Z.A."/>
            <person name="Tiffin H."/>
            <person name="Waite C.N."/>
            <person name="Davies K.M."/>
            <person name="Grierson E.P."/>
            <person name="Laing W.A."/>
            <person name="Kirk R."/>
            <person name="Chen X."/>
            <person name="Wood M."/>
            <person name="Montefiori M."/>
            <person name="Brummell D.A."/>
            <person name="Schwinn K.E."/>
            <person name="Catanach A."/>
            <person name="Fullerton C."/>
            <person name="Li D."/>
            <person name="Meiyalaghan S."/>
            <person name="Nieuwenhuizen N."/>
            <person name="Read N."/>
            <person name="Prakash R."/>
            <person name="Hunter D."/>
            <person name="Zhang H."/>
            <person name="McKenzie M."/>
            <person name="Knabel M."/>
            <person name="Harris A."/>
            <person name="Allan A.C."/>
            <person name="Gleave A."/>
            <person name="Chen A."/>
            <person name="Janssen B.J."/>
            <person name="Plunkett B."/>
            <person name="Ampomah-Dwamena C."/>
            <person name="Voogd C."/>
            <person name="Leif D."/>
            <person name="Lafferty D."/>
            <person name="Souleyre E.J.F."/>
            <person name="Varkonyi-Gasic E."/>
            <person name="Gambi F."/>
            <person name="Hanley J."/>
            <person name="Yao J.L."/>
            <person name="Cheung J."/>
            <person name="David K.M."/>
            <person name="Warren B."/>
            <person name="Marsh K."/>
            <person name="Snowden K.C."/>
            <person name="Lin-Wang K."/>
            <person name="Brian L."/>
            <person name="Martinez-Sanchez M."/>
            <person name="Wang M."/>
            <person name="Ileperuma N."/>
            <person name="Macnee N."/>
            <person name="Campin R."/>
            <person name="McAtee P."/>
            <person name="Drummond R.S.M."/>
            <person name="Espley R.V."/>
            <person name="Ireland H.S."/>
            <person name="Wu R."/>
            <person name="Atkinson R.G."/>
            <person name="Karunairetnam S."/>
            <person name="Bulley S."/>
            <person name="Chunkath S."/>
            <person name="Hanley Z."/>
            <person name="Storey R."/>
            <person name="Thrimawithana A.H."/>
            <person name="Thomson S."/>
            <person name="David C."/>
            <person name="Testolin R."/>
            <person name="Huang H."/>
            <person name="Hellens R.P."/>
            <person name="Schaffer R.J."/>
        </authorList>
    </citation>
    <scope>NUCLEOTIDE SEQUENCE [LARGE SCALE GENOMIC DNA]</scope>
    <source>
        <strain evidence="2">cv. Red5</strain>
    </source>
</reference>
<dbReference type="Proteomes" id="UP000241394">
    <property type="component" value="Chromosome LG26"/>
</dbReference>
<keyword evidence="2" id="KW-1185">Reference proteome</keyword>
<accession>A0A2R6PCN5</accession>
<dbReference type="OrthoDB" id="1745712at2759"/>
<dbReference type="EMBL" id="NKQK01000026">
    <property type="protein sequence ID" value="PSR89148.1"/>
    <property type="molecule type" value="Genomic_DNA"/>
</dbReference>
<proteinExistence type="predicted"/>
<organism evidence="1 2">
    <name type="scientific">Actinidia chinensis var. chinensis</name>
    <name type="common">Chinese soft-hair kiwi</name>
    <dbReference type="NCBI Taxonomy" id="1590841"/>
    <lineage>
        <taxon>Eukaryota</taxon>
        <taxon>Viridiplantae</taxon>
        <taxon>Streptophyta</taxon>
        <taxon>Embryophyta</taxon>
        <taxon>Tracheophyta</taxon>
        <taxon>Spermatophyta</taxon>
        <taxon>Magnoliopsida</taxon>
        <taxon>eudicotyledons</taxon>
        <taxon>Gunneridae</taxon>
        <taxon>Pentapetalae</taxon>
        <taxon>asterids</taxon>
        <taxon>Ericales</taxon>
        <taxon>Actinidiaceae</taxon>
        <taxon>Actinidia</taxon>
    </lineage>
</organism>
<evidence type="ECO:0000313" key="1">
    <source>
        <dbReference type="EMBL" id="PSR89148.1"/>
    </source>
</evidence>
<sequence>MEKKKDKVNSCSGIMNTERFESLPISESTLEAIKEMKLQCLTQAWNIQTQAELNFTGPIGQVYAMVMDNGVLFAGHRNRVLVLFCTRRKQPMLKISCKEGVGKQFLYMVIKHSPLV</sequence>
<evidence type="ECO:0000313" key="2">
    <source>
        <dbReference type="Proteomes" id="UP000241394"/>
    </source>
</evidence>
<comment type="caution">
    <text evidence="1">The sequence shown here is derived from an EMBL/GenBank/DDBJ whole genome shotgun (WGS) entry which is preliminary data.</text>
</comment>
<dbReference type="STRING" id="1590841.A0A2R6PCN5"/>
<name>A0A2R6PCN5_ACTCC</name>
<dbReference type="AlphaFoldDB" id="A0A2R6PCN5"/>
<reference evidence="1 2" key="1">
    <citation type="submission" date="2017-07" db="EMBL/GenBank/DDBJ databases">
        <title>An improved, manually edited Actinidia chinensis var. chinensis (kiwifruit) genome highlights the challenges associated with draft genomes and gene prediction in plants.</title>
        <authorList>
            <person name="Pilkington S."/>
            <person name="Crowhurst R."/>
            <person name="Hilario E."/>
            <person name="Nardozza S."/>
            <person name="Fraser L."/>
            <person name="Peng Y."/>
            <person name="Gunaseelan K."/>
            <person name="Simpson R."/>
            <person name="Tahir J."/>
            <person name="Deroles S."/>
            <person name="Templeton K."/>
            <person name="Luo Z."/>
            <person name="Davy M."/>
            <person name="Cheng C."/>
            <person name="Mcneilage M."/>
            <person name="Scaglione D."/>
            <person name="Liu Y."/>
            <person name="Zhang Q."/>
            <person name="Datson P."/>
            <person name="De Silva N."/>
            <person name="Gardiner S."/>
            <person name="Bassett H."/>
            <person name="Chagne D."/>
            <person name="Mccallum J."/>
            <person name="Dzierzon H."/>
            <person name="Deng C."/>
            <person name="Wang Y.-Y."/>
            <person name="Barron N."/>
            <person name="Manako K."/>
            <person name="Bowen J."/>
            <person name="Foster T."/>
            <person name="Erridge Z."/>
            <person name="Tiffin H."/>
            <person name="Waite C."/>
            <person name="Davies K."/>
            <person name="Grierson E."/>
            <person name="Laing W."/>
            <person name="Kirk R."/>
            <person name="Chen X."/>
            <person name="Wood M."/>
            <person name="Montefiori M."/>
            <person name="Brummell D."/>
            <person name="Schwinn K."/>
            <person name="Catanach A."/>
            <person name="Fullerton C."/>
            <person name="Li D."/>
            <person name="Meiyalaghan S."/>
            <person name="Nieuwenhuizen N."/>
            <person name="Read N."/>
            <person name="Prakash R."/>
            <person name="Hunter D."/>
            <person name="Zhang H."/>
            <person name="Mckenzie M."/>
            <person name="Knabel M."/>
            <person name="Harris A."/>
            <person name="Allan A."/>
            <person name="Chen A."/>
            <person name="Janssen B."/>
            <person name="Plunkett B."/>
            <person name="Dwamena C."/>
            <person name="Voogd C."/>
            <person name="Leif D."/>
            <person name="Lafferty D."/>
            <person name="Souleyre E."/>
            <person name="Varkonyi-Gasic E."/>
            <person name="Gambi F."/>
            <person name="Hanley J."/>
            <person name="Yao J.-L."/>
            <person name="Cheung J."/>
            <person name="David K."/>
            <person name="Warren B."/>
            <person name="Marsh K."/>
            <person name="Snowden K."/>
            <person name="Lin-Wang K."/>
            <person name="Brian L."/>
            <person name="Martinez-Sanchez M."/>
            <person name="Wang M."/>
            <person name="Ileperuma N."/>
            <person name="Macnee N."/>
            <person name="Campin R."/>
            <person name="Mcatee P."/>
            <person name="Drummond R."/>
            <person name="Espley R."/>
            <person name="Ireland H."/>
            <person name="Wu R."/>
            <person name="Atkinson R."/>
            <person name="Karunairetnam S."/>
            <person name="Bulley S."/>
            <person name="Chunkath S."/>
            <person name="Hanley Z."/>
            <person name="Storey R."/>
            <person name="Thrimawithana A."/>
            <person name="Thomson S."/>
            <person name="David C."/>
            <person name="Testolin R."/>
        </authorList>
    </citation>
    <scope>NUCLEOTIDE SEQUENCE [LARGE SCALE GENOMIC DNA]</scope>
    <source>
        <strain evidence="2">cv. Red5</strain>
        <tissue evidence="1">Young leaf</tissue>
    </source>
</reference>